<dbReference type="KEGG" id="hma:rrnAC2978"/>
<keyword evidence="4" id="KW-1185">Reference proteome</keyword>
<evidence type="ECO:0000313" key="2">
    <source>
        <dbReference type="EMBL" id="AAV47709.1"/>
    </source>
</evidence>
<dbReference type="GeneID" id="40153809"/>
<proteinExistence type="predicted"/>
<dbReference type="EMBL" id="AY596297">
    <property type="protein sequence ID" value="AAV47709.1"/>
    <property type="molecule type" value="Genomic_DNA"/>
</dbReference>
<dbReference type="PATRIC" id="fig|272569.17.peg.3536"/>
<reference evidence="3 5" key="2">
    <citation type="submission" date="2019-04" db="EMBL/GenBank/DDBJ databases">
        <title>Methylomes of two halophilic Archaea, Haloarcula marismortui and Haloferax mediterranei.</title>
        <authorList>
            <person name="DasSarma S."/>
            <person name="DasSarma P."/>
            <person name="DasSarma S."/>
            <person name="Fomenkov A."/>
            <person name="Vincze T."/>
            <person name="Anton B.P."/>
            <person name="Roberts R.J."/>
        </authorList>
    </citation>
    <scope>NUCLEOTIDE SEQUENCE [LARGE SCALE GENOMIC DNA]</scope>
    <source>
        <strain evidence="3 5">ATCC 43049</strain>
    </source>
</reference>
<gene>
    <name evidence="2" type="ordered locus">rrnAC2978</name>
    <name evidence="3" type="ORF">E6P14_16595</name>
</gene>
<evidence type="ECO:0000313" key="4">
    <source>
        <dbReference type="Proteomes" id="UP000001169"/>
    </source>
</evidence>
<dbReference type="EnsemblBacteria" id="AAV47709">
    <property type="protein sequence ID" value="AAV47709"/>
    <property type="gene ID" value="rrnAC2978"/>
</dbReference>
<evidence type="ECO:0000256" key="1">
    <source>
        <dbReference type="SAM" id="MobiDB-lite"/>
    </source>
</evidence>
<protein>
    <recommendedName>
        <fullName evidence="6">DUF1102 domain-containing protein</fullName>
    </recommendedName>
</protein>
<dbReference type="Proteomes" id="UP000001169">
    <property type="component" value="Chromosome I"/>
</dbReference>
<reference evidence="2 4" key="1">
    <citation type="journal article" date="2004" name="Genome Res.">
        <title>Genome sequence of Haloarcula marismortui: a halophilic archaeon from the Dead Sea.</title>
        <authorList>
            <person name="Baliga N.S."/>
            <person name="Bonneau R."/>
            <person name="Facciotti M.T."/>
            <person name="Pan M."/>
            <person name="Glusman G."/>
            <person name="Deutsch E.W."/>
            <person name="Shannon P."/>
            <person name="Chiu Y."/>
            <person name="Weng R.S."/>
            <person name="Gan R.R."/>
            <person name="Hung P."/>
            <person name="Date S.V."/>
            <person name="Marcotte E."/>
            <person name="Hood L."/>
            <person name="Ng W.V."/>
        </authorList>
    </citation>
    <scope>NUCLEOTIDE SEQUENCE [LARGE SCALE GENOMIC DNA]</scope>
    <source>
        <strain evidence="2">ATCC 43049</strain>
        <strain evidence="4">ATCC 43049 / DSM 3752 / JCM 8966 / VKM B-1809</strain>
    </source>
</reference>
<evidence type="ECO:0000313" key="3">
    <source>
        <dbReference type="EMBL" id="QCP92393.1"/>
    </source>
</evidence>
<evidence type="ECO:0008006" key="6">
    <source>
        <dbReference type="Google" id="ProtNLM"/>
    </source>
</evidence>
<dbReference type="PaxDb" id="272569-rrnAC2978"/>
<name>Q5UYE4_HALMA</name>
<dbReference type="eggNOG" id="arCOG11334">
    <property type="taxonomic scope" value="Archaea"/>
</dbReference>
<dbReference type="AlphaFoldDB" id="Q5UYE4"/>
<dbReference type="Proteomes" id="UP000298722">
    <property type="component" value="Chromosome"/>
</dbReference>
<evidence type="ECO:0000313" key="5">
    <source>
        <dbReference type="Proteomes" id="UP000298722"/>
    </source>
</evidence>
<dbReference type="EMBL" id="CP039138">
    <property type="protein sequence ID" value="QCP92393.1"/>
    <property type="molecule type" value="Genomic_DNA"/>
</dbReference>
<accession>Q5UYE4</accession>
<feature type="region of interest" description="Disordered" evidence="1">
    <location>
        <begin position="196"/>
        <end position="222"/>
    </location>
</feature>
<sequence length="222" mass="22863">MNRRNVLTGLGGLAISGGALFGTGAFTSVSAERTVEVNVITENDTGASEDVSDLIAEEFVDVRVDVGKYNSVYVNDDSTDPIDLEPTGDGNTPAQQVSLIANNDPTIVFGAQSSGLLNNATTSYENLFIVDNREGDTSQDFNVELSLSENGTGSWLDIGGGDTVGGNGTGNSDLEPIAAGTYSDGSSLQKFGATVDTSGVSENTGGADDTDTLTIKIEQDSS</sequence>
<dbReference type="HOGENOM" id="CLU_1243003_0_0_2"/>
<dbReference type="RefSeq" id="WP_011224548.1">
    <property type="nucleotide sequence ID" value="NC_006396.1"/>
</dbReference>
<organism evidence="2 4">
    <name type="scientific">Haloarcula marismortui (strain ATCC 43049 / DSM 3752 / JCM 8966 / VKM B-1809)</name>
    <name type="common">Halobacterium marismortui</name>
    <dbReference type="NCBI Taxonomy" id="272569"/>
    <lineage>
        <taxon>Archaea</taxon>
        <taxon>Methanobacteriati</taxon>
        <taxon>Methanobacteriota</taxon>
        <taxon>Stenosarchaea group</taxon>
        <taxon>Halobacteria</taxon>
        <taxon>Halobacteriales</taxon>
        <taxon>Haloarculaceae</taxon>
        <taxon>Haloarcula</taxon>
    </lineage>
</organism>